<gene>
    <name evidence="4" type="ordered locus">Nwi_2580</name>
</gene>
<dbReference type="STRING" id="323098.Nwi_2580"/>
<evidence type="ECO:0000256" key="1">
    <source>
        <dbReference type="ARBA" id="ARBA00022630"/>
    </source>
</evidence>
<dbReference type="Pfam" id="PF01565">
    <property type="entry name" value="FAD_binding_4"/>
    <property type="match status" value="1"/>
</dbReference>
<reference evidence="4 5" key="1">
    <citation type="journal article" date="2006" name="Appl. Environ. Microbiol.">
        <title>Genome sequence of the chemolithoautotrophic nitrite-oxidizing bacterium Nitrobacter winogradskyi Nb-255.</title>
        <authorList>
            <person name="Starkenburg S.R."/>
            <person name="Chain P.S."/>
            <person name="Sayavedra-Soto L.A."/>
            <person name="Hauser L."/>
            <person name="Land M.L."/>
            <person name="Larimer F.W."/>
            <person name="Malfatti S.A."/>
            <person name="Klotz M.G."/>
            <person name="Bottomley P.J."/>
            <person name="Arp D.J."/>
            <person name="Hickey W.J."/>
        </authorList>
    </citation>
    <scope>NUCLEOTIDE SEQUENCE [LARGE SCALE GENOMIC DNA]</scope>
    <source>
        <strain evidence="5">ATCC 25391 / DSM 10237 / CIP 104748 / NCIMB 11846 / Nb-255</strain>
    </source>
</reference>
<dbReference type="Gene3D" id="3.30.465.10">
    <property type="match status" value="1"/>
</dbReference>
<name>Q3SPF8_NITWN</name>
<dbReference type="GO" id="GO:0004458">
    <property type="term" value="F:D-lactate dehydrogenase (cytochrome) activity"/>
    <property type="evidence" value="ECO:0007669"/>
    <property type="project" value="UniProtKB-EC"/>
</dbReference>
<evidence type="ECO:0000313" key="4">
    <source>
        <dbReference type="EMBL" id="ABA05833.1"/>
    </source>
</evidence>
<protein>
    <submittedName>
        <fullName evidence="4">FAD linked oxidase</fullName>
        <ecNumber evidence="4">1.1.2.4</ecNumber>
    </submittedName>
</protein>
<dbReference type="KEGG" id="nwi:Nwi_2580"/>
<dbReference type="RefSeq" id="WP_011315784.1">
    <property type="nucleotide sequence ID" value="NC_007406.1"/>
</dbReference>
<dbReference type="SUPFAM" id="SSF55103">
    <property type="entry name" value="FAD-linked oxidases, C-terminal domain"/>
    <property type="match status" value="1"/>
</dbReference>
<dbReference type="GO" id="GO:0071949">
    <property type="term" value="F:FAD binding"/>
    <property type="evidence" value="ECO:0007669"/>
    <property type="project" value="InterPro"/>
</dbReference>
<dbReference type="InterPro" id="IPR016164">
    <property type="entry name" value="FAD-linked_Oxase-like_C"/>
</dbReference>
<evidence type="ECO:0000313" key="5">
    <source>
        <dbReference type="Proteomes" id="UP000002531"/>
    </source>
</evidence>
<keyword evidence="5" id="KW-1185">Reference proteome</keyword>
<evidence type="ECO:0000259" key="3">
    <source>
        <dbReference type="PROSITE" id="PS51387"/>
    </source>
</evidence>
<dbReference type="InterPro" id="IPR016169">
    <property type="entry name" value="FAD-bd_PCMH_sub2"/>
</dbReference>
<dbReference type="eggNOG" id="COG0277">
    <property type="taxonomic scope" value="Bacteria"/>
</dbReference>
<dbReference type="EC" id="1.1.2.4" evidence="4"/>
<dbReference type="EMBL" id="CP000115">
    <property type="protein sequence ID" value="ABA05833.1"/>
    <property type="molecule type" value="Genomic_DNA"/>
</dbReference>
<accession>Q3SPF8</accession>
<dbReference type="OrthoDB" id="9811557at2"/>
<dbReference type="PANTHER" id="PTHR11748">
    <property type="entry name" value="D-LACTATE DEHYDROGENASE"/>
    <property type="match status" value="1"/>
</dbReference>
<dbReference type="SUPFAM" id="SSF56176">
    <property type="entry name" value="FAD-binding/transporter-associated domain-like"/>
    <property type="match status" value="1"/>
</dbReference>
<dbReference type="InterPro" id="IPR006094">
    <property type="entry name" value="Oxid_FAD_bind_N"/>
</dbReference>
<dbReference type="HOGENOM" id="CLU_017779_0_0_5"/>
<organism evidence="4 5">
    <name type="scientific">Nitrobacter winogradskyi (strain ATCC 25391 / DSM 10237 / CIP 104748 / NCIMB 11846 / Nb-255)</name>
    <dbReference type="NCBI Taxonomy" id="323098"/>
    <lineage>
        <taxon>Bacteria</taxon>
        <taxon>Pseudomonadati</taxon>
        <taxon>Pseudomonadota</taxon>
        <taxon>Alphaproteobacteria</taxon>
        <taxon>Hyphomicrobiales</taxon>
        <taxon>Nitrobacteraceae</taxon>
        <taxon>Nitrobacter</taxon>
    </lineage>
</organism>
<feature type="domain" description="FAD-binding PCMH-type" evidence="3">
    <location>
        <begin position="1"/>
        <end position="182"/>
    </location>
</feature>
<dbReference type="PROSITE" id="PS51387">
    <property type="entry name" value="FAD_PCMH"/>
    <property type="match status" value="1"/>
</dbReference>
<proteinExistence type="predicted"/>
<sequence>MDTLKAGDAADVEDAVRAAVAGDQPLEIIGHGSKRSIGHAMTTDAVLDVSALNAVTCYEPHELIITVQAGAPLDEVVSLLDSRNQEFAFEPMDTAALLGVRSGRGTIGGMIGAGLAGPRRIKAGGVRDHLLGAHAVSGFGDGFKAGGRVVKNVTGYDLCKLLAGSWGTLAVMTEVTLKVMPKAEAERTLVLRGLDDVTANRAMTAALGSPYDVSGAAHMSRTALEAARGALAVLASTGQAATLLRLEGIAASVAHRGAALAAHLAPFGAGELVEGAESAALWCDVRDVAPFAADGPLGGWPVWRIVCPPASGGAFGQALARETGGEVIYDWAGGLLWAALPSSVDVVDAYAASLRRRLAPLGGHATLLRAGEELRRTVDVFHPQAKGVAALAERVRRSFDPGSILNRGRLTRTPIS</sequence>
<keyword evidence="1" id="KW-0285">Flavoprotein</keyword>
<dbReference type="AlphaFoldDB" id="Q3SPF8"/>
<dbReference type="Proteomes" id="UP000002531">
    <property type="component" value="Chromosome"/>
</dbReference>
<keyword evidence="4" id="KW-0560">Oxidoreductase</keyword>
<dbReference type="InterPro" id="IPR016166">
    <property type="entry name" value="FAD-bd_PCMH"/>
</dbReference>
<evidence type="ECO:0000256" key="2">
    <source>
        <dbReference type="ARBA" id="ARBA00022827"/>
    </source>
</evidence>
<dbReference type="PANTHER" id="PTHR11748:SF103">
    <property type="entry name" value="GLYCOLATE OXIDASE SUBUNIT GLCE"/>
    <property type="match status" value="1"/>
</dbReference>
<keyword evidence="2" id="KW-0274">FAD</keyword>
<dbReference type="InterPro" id="IPR036318">
    <property type="entry name" value="FAD-bd_PCMH-like_sf"/>
</dbReference>